<evidence type="ECO:0000259" key="2">
    <source>
        <dbReference type="SMART" id="SM00867"/>
    </source>
</evidence>
<feature type="signal peptide" evidence="1">
    <location>
        <begin position="1"/>
        <end position="19"/>
    </location>
</feature>
<dbReference type="AlphaFoldDB" id="A0AA46NXE1"/>
<dbReference type="RefSeq" id="WP_186984969.1">
    <property type="nucleotide sequence ID" value="NZ_CP060264.1"/>
</dbReference>
<dbReference type="PANTHER" id="PTHR34406">
    <property type="entry name" value="PROTEIN YCEI"/>
    <property type="match status" value="1"/>
</dbReference>
<dbReference type="InterPro" id="IPR036761">
    <property type="entry name" value="TTHA0802/YceI-like_sf"/>
</dbReference>
<feature type="chain" id="PRO_5041370386" evidence="1">
    <location>
        <begin position="20"/>
        <end position="174"/>
    </location>
</feature>
<dbReference type="EMBL" id="CP099556">
    <property type="protein sequence ID" value="UYF43828.1"/>
    <property type="molecule type" value="Genomic_DNA"/>
</dbReference>
<name>A0AA46NXE1_9BACT</name>
<dbReference type="Pfam" id="PF04264">
    <property type="entry name" value="YceI"/>
    <property type="match status" value="1"/>
</dbReference>
<protein>
    <submittedName>
        <fullName evidence="3">YceI family protein</fullName>
    </submittedName>
</protein>
<sequence length="174" mass="19864">MFKKLVFTLALGLSLYASNLSVSNSAIMAQTEVFGDSQITPITRDIKGELTIENSLESIRGNIYFKTITLISDKKDRDKNMYKLLNVDKFETISFDIKNIIKNENNYDISGLLTLNGISKDIIVKSDISEEKSNILLNGKFSFNLTDFNLEPPSMLFLKVRDQIDITYKIYLKR</sequence>
<dbReference type="Proteomes" id="UP001164100">
    <property type="component" value="Chromosome"/>
</dbReference>
<keyword evidence="1" id="KW-0732">Signal</keyword>
<proteinExistence type="predicted"/>
<accession>A0AA46NXE1</accession>
<dbReference type="SUPFAM" id="SSF101874">
    <property type="entry name" value="YceI-like"/>
    <property type="match status" value="1"/>
</dbReference>
<evidence type="ECO:0000256" key="1">
    <source>
        <dbReference type="SAM" id="SignalP"/>
    </source>
</evidence>
<reference evidence="3" key="1">
    <citation type="journal article" date="2022" name="Front. Microbiol.">
        <title>Species classification and novel plasmid identifications in Arcobacter cryaerophilus and Arcobacter cryaerophilus-like organisms.</title>
        <authorList>
            <person name="Zhou G."/>
            <person name="Wang M."/>
            <person name="Wang H."/>
            <person name="Chen X."/>
            <person name="Gu Y."/>
            <person name="Shao Z."/>
            <person name="Zhang J."/>
            <person name="Zhang M."/>
        </authorList>
    </citation>
    <scope>NUCLEOTIDE SEQUENCE</scope>
    <source>
        <strain evidence="3">ICDCAC48</strain>
    </source>
</reference>
<dbReference type="Gene3D" id="2.40.128.110">
    <property type="entry name" value="Lipid/polyisoprenoid-binding, YceI-like"/>
    <property type="match status" value="1"/>
</dbReference>
<organism evidence="3 4">
    <name type="scientific">Aliarcobacter cryaerophilus</name>
    <dbReference type="NCBI Taxonomy" id="28198"/>
    <lineage>
        <taxon>Bacteria</taxon>
        <taxon>Pseudomonadati</taxon>
        <taxon>Campylobacterota</taxon>
        <taxon>Epsilonproteobacteria</taxon>
        <taxon>Campylobacterales</taxon>
        <taxon>Arcobacteraceae</taxon>
        <taxon>Aliarcobacter</taxon>
    </lineage>
</organism>
<gene>
    <name evidence="3" type="ORF">NGX11_02575</name>
</gene>
<dbReference type="SMART" id="SM00867">
    <property type="entry name" value="YceI"/>
    <property type="match status" value="1"/>
</dbReference>
<dbReference type="PANTHER" id="PTHR34406:SF1">
    <property type="entry name" value="PROTEIN YCEI"/>
    <property type="match status" value="1"/>
</dbReference>
<feature type="domain" description="Lipid/polyisoprenoid-binding YceI-like" evidence="2">
    <location>
        <begin position="17"/>
        <end position="173"/>
    </location>
</feature>
<evidence type="ECO:0000313" key="3">
    <source>
        <dbReference type="EMBL" id="UYF43828.1"/>
    </source>
</evidence>
<evidence type="ECO:0000313" key="4">
    <source>
        <dbReference type="Proteomes" id="UP001164100"/>
    </source>
</evidence>
<dbReference type="InterPro" id="IPR007372">
    <property type="entry name" value="Lipid/polyisoprenoid-bd_YceI"/>
</dbReference>